<accession>A0ABP8WQP6</accession>
<dbReference type="Pfam" id="PF00296">
    <property type="entry name" value="Bac_luciferase"/>
    <property type="match status" value="1"/>
</dbReference>
<evidence type="ECO:0000313" key="7">
    <source>
        <dbReference type="Proteomes" id="UP001500621"/>
    </source>
</evidence>
<feature type="domain" description="Luciferase-like" evidence="5">
    <location>
        <begin position="34"/>
        <end position="257"/>
    </location>
</feature>
<dbReference type="InterPro" id="IPR050172">
    <property type="entry name" value="SsuD_RutA_monooxygenase"/>
</dbReference>
<keyword evidence="3" id="KW-0560">Oxidoreductase</keyword>
<dbReference type="Proteomes" id="UP001500621">
    <property type="component" value="Unassembled WGS sequence"/>
</dbReference>
<dbReference type="Gene3D" id="3.20.20.30">
    <property type="entry name" value="Luciferase-like domain"/>
    <property type="match status" value="1"/>
</dbReference>
<dbReference type="InterPro" id="IPR036661">
    <property type="entry name" value="Luciferase-like_sf"/>
</dbReference>
<gene>
    <name evidence="6" type="ORF">GCM10023226_33080</name>
</gene>
<keyword evidence="4" id="KW-0503">Monooxygenase</keyword>
<dbReference type="InterPro" id="IPR019952">
    <property type="entry name" value="F420_OxRdatse_Rv1855c_pred"/>
</dbReference>
<dbReference type="EMBL" id="BAABIM010000003">
    <property type="protein sequence ID" value="GAA4692518.1"/>
    <property type="molecule type" value="Genomic_DNA"/>
</dbReference>
<evidence type="ECO:0000256" key="1">
    <source>
        <dbReference type="ARBA" id="ARBA00022630"/>
    </source>
</evidence>
<reference evidence="7" key="1">
    <citation type="journal article" date="2019" name="Int. J. Syst. Evol. Microbiol.">
        <title>The Global Catalogue of Microorganisms (GCM) 10K type strain sequencing project: providing services to taxonomists for standard genome sequencing and annotation.</title>
        <authorList>
            <consortium name="The Broad Institute Genomics Platform"/>
            <consortium name="The Broad Institute Genome Sequencing Center for Infectious Disease"/>
            <person name="Wu L."/>
            <person name="Ma J."/>
        </authorList>
    </citation>
    <scope>NUCLEOTIDE SEQUENCE [LARGE SCALE GENOMIC DNA]</scope>
    <source>
        <strain evidence="7">JCM 18127</strain>
    </source>
</reference>
<evidence type="ECO:0000259" key="5">
    <source>
        <dbReference type="Pfam" id="PF00296"/>
    </source>
</evidence>
<keyword evidence="2" id="KW-0288">FMN</keyword>
<evidence type="ECO:0000256" key="4">
    <source>
        <dbReference type="ARBA" id="ARBA00023033"/>
    </source>
</evidence>
<sequence length="302" mass="33287">MRDWYPRDAGYSRFMQIGVHYASFSHPGWQDSLTERLAATARAADQGGVELFTVMDHWFQMEQLGGPTEPMLEGYTTLGYLAGLTEQLRLGLLVTGVTYRHPGLLAKTVATLDRLSGGRAMLGIGAAWYDREHTGLGVPFPSTSERFERLDEALRICRQMWGSDDGAFAGEHYRLAETVCVPPTVQERLPILIGGSGERKTLRLVARHADACNLFGEGPNVVAHKLEVLREHCSTEGTDYDAIRKTVIVMADPLADADGFLREAEAYAALGVDLLTSTPHGDDPVAWTTQVCEQVLPRLQQL</sequence>
<evidence type="ECO:0000256" key="3">
    <source>
        <dbReference type="ARBA" id="ARBA00023002"/>
    </source>
</evidence>
<dbReference type="PANTHER" id="PTHR42847:SF8">
    <property type="entry name" value="CONSERVED PROTEIN"/>
    <property type="match status" value="1"/>
</dbReference>
<keyword evidence="7" id="KW-1185">Reference proteome</keyword>
<keyword evidence="1" id="KW-0285">Flavoprotein</keyword>
<evidence type="ECO:0000313" key="6">
    <source>
        <dbReference type="EMBL" id="GAA4692518.1"/>
    </source>
</evidence>
<dbReference type="SUPFAM" id="SSF51679">
    <property type="entry name" value="Bacterial luciferase-like"/>
    <property type="match status" value="1"/>
</dbReference>
<proteinExistence type="predicted"/>
<dbReference type="PANTHER" id="PTHR42847">
    <property type="entry name" value="ALKANESULFONATE MONOOXYGENASE"/>
    <property type="match status" value="1"/>
</dbReference>
<comment type="caution">
    <text evidence="6">The sequence shown here is derived from an EMBL/GenBank/DDBJ whole genome shotgun (WGS) entry which is preliminary data.</text>
</comment>
<organism evidence="6 7">
    <name type="scientific">Nocardioides nanhaiensis</name>
    <dbReference type="NCBI Taxonomy" id="1476871"/>
    <lineage>
        <taxon>Bacteria</taxon>
        <taxon>Bacillati</taxon>
        <taxon>Actinomycetota</taxon>
        <taxon>Actinomycetes</taxon>
        <taxon>Propionibacteriales</taxon>
        <taxon>Nocardioidaceae</taxon>
        <taxon>Nocardioides</taxon>
    </lineage>
</organism>
<dbReference type="NCBIfam" id="TIGR03560">
    <property type="entry name" value="F420_Rv1855c"/>
    <property type="match status" value="1"/>
</dbReference>
<evidence type="ECO:0000256" key="2">
    <source>
        <dbReference type="ARBA" id="ARBA00022643"/>
    </source>
</evidence>
<dbReference type="InterPro" id="IPR011251">
    <property type="entry name" value="Luciferase-like_dom"/>
</dbReference>
<protein>
    <submittedName>
        <fullName evidence="6">TIGR03560 family F420-dependent LLM class oxidoreductase</fullName>
    </submittedName>
</protein>
<name>A0ABP8WQP6_9ACTN</name>